<evidence type="ECO:0000313" key="2">
    <source>
        <dbReference type="Proteomes" id="UP000706926"/>
    </source>
</evidence>
<dbReference type="PANTHER" id="PTHR34822">
    <property type="entry name" value="GRPB DOMAIN PROTEIN (AFU_ORTHOLOGUE AFUA_1G01530)"/>
    <property type="match status" value="1"/>
</dbReference>
<comment type="caution">
    <text evidence="1">The sequence shown here is derived from an EMBL/GenBank/DDBJ whole genome shotgun (WGS) entry which is preliminary data.</text>
</comment>
<reference evidence="1 2" key="1">
    <citation type="submission" date="2021-03" db="EMBL/GenBank/DDBJ databases">
        <title>Genomic Encyclopedia of Type Strains, Phase IV (KMG-IV): sequencing the most valuable type-strain genomes for metagenomic binning, comparative biology and taxonomic classification.</title>
        <authorList>
            <person name="Goeker M."/>
        </authorList>
    </citation>
    <scope>NUCLEOTIDE SEQUENCE [LARGE SCALE GENOMIC DNA]</scope>
    <source>
        <strain evidence="1 2">DSM 15596</strain>
    </source>
</reference>
<dbReference type="InterPro" id="IPR007344">
    <property type="entry name" value="GrpB/CoaE"/>
</dbReference>
<dbReference type="EMBL" id="JAGGKI010000005">
    <property type="protein sequence ID" value="MBP1893337.1"/>
    <property type="molecule type" value="Genomic_DNA"/>
</dbReference>
<evidence type="ECO:0000313" key="1">
    <source>
        <dbReference type="EMBL" id="MBP1893337.1"/>
    </source>
</evidence>
<proteinExistence type="predicted"/>
<accession>A0ABS4FAR0</accession>
<organism evidence="1 2">
    <name type="scientific">Paenibacillus lactis</name>
    <dbReference type="NCBI Taxonomy" id="228574"/>
    <lineage>
        <taxon>Bacteria</taxon>
        <taxon>Bacillati</taxon>
        <taxon>Bacillota</taxon>
        <taxon>Bacilli</taxon>
        <taxon>Bacillales</taxon>
        <taxon>Paenibacillaceae</taxon>
        <taxon>Paenibacillus</taxon>
    </lineage>
</organism>
<gene>
    <name evidence="1" type="ORF">J2Z18_002439</name>
</gene>
<dbReference type="Gene3D" id="3.30.460.10">
    <property type="entry name" value="Beta Polymerase, domain 2"/>
    <property type="match status" value="1"/>
</dbReference>
<dbReference type="RefSeq" id="WP_210094753.1">
    <property type="nucleotide sequence ID" value="NZ_BOSA01000005.1"/>
</dbReference>
<dbReference type="InterPro" id="IPR043519">
    <property type="entry name" value="NT_sf"/>
</dbReference>
<sequence>MEEVVVMDYEPEWRHAFAQEKIKILSAMTGLEVRIEHIGSTAVQGLGAKPTIDIMAGVSELGLVDERYIRRLEQIGYEYVPKPEFPERMFFRRGLWRAGTHHLHIYRYQGKHWADQLLFREYLKKDTATREQYFNLKKELEAQFKHDRVSYTNGKDDFIRSVIERARQDSDWVRQLDIGGE</sequence>
<dbReference type="GeneID" id="95404433"/>
<protein>
    <submittedName>
        <fullName evidence="1">GrpB-like predicted nucleotidyltransferase (UPF0157 family)</fullName>
    </submittedName>
</protein>
<name>A0ABS4FAR0_9BACL</name>
<keyword evidence="2" id="KW-1185">Reference proteome</keyword>
<dbReference type="Proteomes" id="UP000706926">
    <property type="component" value="Unassembled WGS sequence"/>
</dbReference>
<dbReference type="PANTHER" id="PTHR34822:SF1">
    <property type="entry name" value="GRPB FAMILY PROTEIN"/>
    <property type="match status" value="1"/>
</dbReference>
<dbReference type="Pfam" id="PF04229">
    <property type="entry name" value="GrpB"/>
    <property type="match status" value="1"/>
</dbReference>
<dbReference type="SUPFAM" id="SSF81301">
    <property type="entry name" value="Nucleotidyltransferase"/>
    <property type="match status" value="1"/>
</dbReference>